<keyword evidence="2 4" id="KW-0175">Coiled coil</keyword>
<evidence type="ECO:0000256" key="3">
    <source>
        <dbReference type="ARBA" id="ARBA00023273"/>
    </source>
</evidence>
<evidence type="ECO:0000256" key="2">
    <source>
        <dbReference type="ARBA" id="ARBA00023054"/>
    </source>
</evidence>
<feature type="coiled-coil region" evidence="4">
    <location>
        <begin position="279"/>
        <end position="329"/>
    </location>
</feature>
<comment type="caution">
    <text evidence="6">The sequence shown here is derived from an EMBL/GenBank/DDBJ whole genome shotgun (WGS) entry which is preliminary data.</text>
</comment>
<accession>A0A8S9YIC5</accession>
<dbReference type="OrthoDB" id="10254794at2759"/>
<dbReference type="InterPro" id="IPR025254">
    <property type="entry name" value="CCDC113/CCDC96_CC"/>
</dbReference>
<feature type="coiled-coil region" evidence="4">
    <location>
        <begin position="81"/>
        <end position="133"/>
    </location>
</feature>
<evidence type="ECO:0000313" key="6">
    <source>
        <dbReference type="EMBL" id="KAF7232374.1"/>
    </source>
</evidence>
<feature type="coiled-coil region" evidence="4">
    <location>
        <begin position="14"/>
        <end position="44"/>
    </location>
</feature>
<dbReference type="Pfam" id="PF13870">
    <property type="entry name" value="CCDC113_CCDC96_CC"/>
    <property type="match status" value="1"/>
</dbReference>
<dbReference type="GO" id="GO:0005930">
    <property type="term" value="C:axoneme"/>
    <property type="evidence" value="ECO:0007669"/>
    <property type="project" value="TreeGrafter"/>
</dbReference>
<dbReference type="EMBL" id="JTDE01021857">
    <property type="protein sequence ID" value="KAF7232374.1"/>
    <property type="molecule type" value="Genomic_DNA"/>
</dbReference>
<dbReference type="GO" id="GO:0036064">
    <property type="term" value="C:ciliary basal body"/>
    <property type="evidence" value="ECO:0007669"/>
    <property type="project" value="TreeGrafter"/>
</dbReference>
<feature type="coiled-coil region" evidence="4">
    <location>
        <begin position="180"/>
        <end position="243"/>
    </location>
</feature>
<dbReference type="PANTHER" id="PTHR15654:SF1">
    <property type="entry name" value="COILED-COIL DOMAIN-CONTAINING PROTEIN 96"/>
    <property type="match status" value="1"/>
</dbReference>
<keyword evidence="7" id="KW-1185">Reference proteome</keyword>
<dbReference type="PANTHER" id="PTHR15654">
    <property type="entry name" value="COILED-COIL DOMAIN-CONTAINING PROTEIN 113-RELATED"/>
    <property type="match status" value="1"/>
</dbReference>
<reference evidence="6" key="1">
    <citation type="submission" date="2019-07" db="EMBL/GenBank/DDBJ databases">
        <title>Annotation for the trematode Paragonimus miyazaki's.</title>
        <authorList>
            <person name="Choi Y.-J."/>
        </authorList>
    </citation>
    <scope>NUCLEOTIDE SEQUENCE</scope>
    <source>
        <strain evidence="6">Japan</strain>
    </source>
</reference>
<protein>
    <recommendedName>
        <fullName evidence="5">CCDC113/CCDC96 coiled-coil domain-containing protein</fullName>
    </recommendedName>
</protein>
<keyword evidence="3" id="KW-0966">Cell projection</keyword>
<dbReference type="AlphaFoldDB" id="A0A8S9YIC5"/>
<comment type="subcellular location">
    <subcellularLocation>
        <location evidence="1">Cell projection</location>
        <location evidence="1">Cilium</location>
    </subcellularLocation>
</comment>
<proteinExistence type="predicted"/>
<evidence type="ECO:0000256" key="1">
    <source>
        <dbReference type="ARBA" id="ARBA00004138"/>
    </source>
</evidence>
<dbReference type="Proteomes" id="UP000822476">
    <property type="component" value="Unassembled WGS sequence"/>
</dbReference>
<organism evidence="6 7">
    <name type="scientific">Paragonimus skrjabini miyazakii</name>
    <dbReference type="NCBI Taxonomy" id="59628"/>
    <lineage>
        <taxon>Eukaryota</taxon>
        <taxon>Metazoa</taxon>
        <taxon>Spiralia</taxon>
        <taxon>Lophotrochozoa</taxon>
        <taxon>Platyhelminthes</taxon>
        <taxon>Trematoda</taxon>
        <taxon>Digenea</taxon>
        <taxon>Plagiorchiida</taxon>
        <taxon>Troglotremata</taxon>
        <taxon>Troglotrematidae</taxon>
        <taxon>Paragonimus</taxon>
    </lineage>
</organism>
<dbReference type="GO" id="GO:0060271">
    <property type="term" value="P:cilium assembly"/>
    <property type="evidence" value="ECO:0007669"/>
    <property type="project" value="TreeGrafter"/>
</dbReference>
<evidence type="ECO:0000259" key="5">
    <source>
        <dbReference type="Pfam" id="PF13870"/>
    </source>
</evidence>
<gene>
    <name evidence="6" type="ORF">EG68_08147</name>
</gene>
<feature type="domain" description="CCDC113/CCDC96 coiled-coil" evidence="5">
    <location>
        <begin position="167"/>
        <end position="333"/>
    </location>
</feature>
<name>A0A8S9YIC5_9TREM</name>
<evidence type="ECO:0000256" key="4">
    <source>
        <dbReference type="SAM" id="Coils"/>
    </source>
</evidence>
<dbReference type="InterPro" id="IPR051885">
    <property type="entry name" value="CC_CF"/>
</dbReference>
<sequence length="357" mass="41379">MIDHTASETSTNSIVKQEEKQRLKEQLIEQYKQAVVEHKMAREANLQLQTKLAEYFRRKKADAAEQQSGASSLGGSTTDNVVDYEQRYNKYISSLTELRNEYQSMQATYHKQIEEMKRVCADRQREVDDAYKEFTNYKYNIGKKALHSRTGRPINPKELVAMLNAEQKKEAIVMEVRLENIKLRNEVAKVEAILKSKEELAEGLHLIDFEQLKIENQTYNEKIEERNEELAKLKRKIASTVQIMTHVKEKLQAVQYDNAKQRQRLGIADAELTFNRDQLTRLKQARDHLRADNSKLRRSCGLLGKTALLLNYEDSVDAVTSKKAALEETKRLTSNYVTRTKSIIEKIESHSEKRPNS</sequence>
<evidence type="ECO:0000313" key="7">
    <source>
        <dbReference type="Proteomes" id="UP000822476"/>
    </source>
</evidence>